<dbReference type="InterPro" id="IPR011990">
    <property type="entry name" value="TPR-like_helical_dom_sf"/>
</dbReference>
<dbReference type="SUPFAM" id="SSF48452">
    <property type="entry name" value="TPR-like"/>
    <property type="match status" value="1"/>
</dbReference>
<accession>A0ABU2NB48</accession>
<evidence type="ECO:0000313" key="2">
    <source>
        <dbReference type="Proteomes" id="UP001183202"/>
    </source>
</evidence>
<sequence>MTAGRPTSLRAARAVQGWSQTEAARALAELASTRGVAVASTASLKTQLSRWENGHATPETPYRALLGELYAGSGVDLAPTDPASVGPADPAERLRARLAAAAAVDGDVIALWRTQLTTARQLDDRLGTAGAEDAVRVLVEQLEAVLPHIPDPDRRRPVAVLLARACLLAGTQALDTGDAEAAVARFTRAAEAAHAAGSVSVAVEAAVGHADALVEVGAPGDALAVLENALDPVPADRAGEIPDPAGFLLGATVALVRAAAGDADGAYRALTHEPPIEQVTAAVDVAHALVGLAVELAGPSPDLRHRRGRALALLHDDAAIDHLAGSLTDGSPSARERAATHADLALALTAAGRGDEAAPHARAARELATRIGSRRVLRRLDGHGLSAGSAVSSSASAAR</sequence>
<dbReference type="Proteomes" id="UP001183202">
    <property type="component" value="Unassembled WGS sequence"/>
</dbReference>
<evidence type="ECO:0008006" key="3">
    <source>
        <dbReference type="Google" id="ProtNLM"/>
    </source>
</evidence>
<keyword evidence="2" id="KW-1185">Reference proteome</keyword>
<name>A0ABU2NB48_9PSEU</name>
<comment type="caution">
    <text evidence="1">The sequence shown here is derived from an EMBL/GenBank/DDBJ whole genome shotgun (WGS) entry which is preliminary data.</text>
</comment>
<reference evidence="2" key="1">
    <citation type="submission" date="2023-07" db="EMBL/GenBank/DDBJ databases">
        <title>30 novel species of actinomycetes from the DSMZ collection.</title>
        <authorList>
            <person name="Nouioui I."/>
        </authorList>
    </citation>
    <scope>NUCLEOTIDE SEQUENCE [LARGE SCALE GENOMIC DNA]</scope>
    <source>
        <strain evidence="2">DSM 45834</strain>
    </source>
</reference>
<organism evidence="1 2">
    <name type="scientific">Pseudonocardia charpentierae</name>
    <dbReference type="NCBI Taxonomy" id="3075545"/>
    <lineage>
        <taxon>Bacteria</taxon>
        <taxon>Bacillati</taxon>
        <taxon>Actinomycetota</taxon>
        <taxon>Actinomycetes</taxon>
        <taxon>Pseudonocardiales</taxon>
        <taxon>Pseudonocardiaceae</taxon>
        <taxon>Pseudonocardia</taxon>
    </lineage>
</organism>
<dbReference type="Gene3D" id="1.25.40.10">
    <property type="entry name" value="Tetratricopeptide repeat domain"/>
    <property type="match status" value="1"/>
</dbReference>
<dbReference type="EMBL" id="JAVREJ010000011">
    <property type="protein sequence ID" value="MDT0351161.1"/>
    <property type="molecule type" value="Genomic_DNA"/>
</dbReference>
<proteinExistence type="predicted"/>
<protein>
    <recommendedName>
        <fullName evidence="3">HTH cro/C1-type domain-containing protein</fullName>
    </recommendedName>
</protein>
<dbReference type="RefSeq" id="WP_311557332.1">
    <property type="nucleotide sequence ID" value="NZ_JAVREJ010000011.1"/>
</dbReference>
<evidence type="ECO:0000313" key="1">
    <source>
        <dbReference type="EMBL" id="MDT0351161.1"/>
    </source>
</evidence>
<gene>
    <name evidence="1" type="ORF">RM445_16650</name>
</gene>